<evidence type="ECO:0000259" key="5">
    <source>
        <dbReference type="PROSITE" id="PS50110"/>
    </source>
</evidence>
<reference evidence="8" key="3">
    <citation type="submission" date="2015-08" db="EMBL/GenBank/DDBJ databases">
        <title>Draft Genome Sequence of a Heterotrophic Facultative Anaerobic Bacterium Ardenticatena maritima Strain 110S.</title>
        <authorList>
            <person name="Kawaichi S."/>
            <person name="Yoshida T."/>
            <person name="Sako Y."/>
            <person name="Nakamura R."/>
        </authorList>
    </citation>
    <scope>NUCLEOTIDE SEQUENCE [LARGE SCALE GENOMIC DNA]</scope>
    <source>
        <strain evidence="8">110S</strain>
    </source>
</reference>
<evidence type="ECO:0000256" key="3">
    <source>
        <dbReference type="PROSITE-ProRule" id="PRU00169"/>
    </source>
</evidence>
<feature type="domain" description="Response regulatory" evidence="5">
    <location>
        <begin position="8"/>
        <end position="123"/>
    </location>
</feature>
<proteinExistence type="predicted"/>
<dbReference type="EMBL" id="LGKN01000003">
    <property type="protein sequence ID" value="KPL89123.1"/>
    <property type="molecule type" value="Genomic_DNA"/>
</dbReference>
<reference evidence="7 9" key="2">
    <citation type="submission" date="2015-07" db="EMBL/GenBank/DDBJ databases">
        <title>Whole genome sequence of Ardenticatena maritima DSM 23922.</title>
        <authorList>
            <person name="Hemp J."/>
            <person name="Ward L.M."/>
            <person name="Pace L.A."/>
            <person name="Fischer W.W."/>
        </authorList>
    </citation>
    <scope>NUCLEOTIDE SEQUENCE [LARGE SCALE GENOMIC DNA]</scope>
    <source>
        <strain evidence="7 9">110S</strain>
    </source>
</reference>
<dbReference type="GO" id="GO:0006355">
    <property type="term" value="P:regulation of DNA-templated transcription"/>
    <property type="evidence" value="ECO:0007669"/>
    <property type="project" value="InterPro"/>
</dbReference>
<dbReference type="CDD" id="cd17535">
    <property type="entry name" value="REC_NarL-like"/>
    <property type="match status" value="1"/>
</dbReference>
<evidence type="ECO:0008006" key="10">
    <source>
        <dbReference type="Google" id="ProtNLM"/>
    </source>
</evidence>
<accession>A0A0M8K8X5</accession>
<dbReference type="SMART" id="SM00448">
    <property type="entry name" value="REC"/>
    <property type="match status" value="1"/>
</dbReference>
<dbReference type="PRINTS" id="PR00038">
    <property type="entry name" value="HTHLUXR"/>
</dbReference>
<reference evidence="6 8" key="1">
    <citation type="journal article" date="2015" name="Genome Announc.">
        <title>Draft Genome Sequence of a Heterotrophic Facultative Anaerobic Thermophilic Bacterium, Ardenticatena maritima Strain 110ST.</title>
        <authorList>
            <person name="Kawaichi S."/>
            <person name="Yoshida T."/>
            <person name="Sako Y."/>
            <person name="Nakamura R."/>
        </authorList>
    </citation>
    <scope>NUCLEOTIDE SEQUENCE [LARGE SCALE GENOMIC DNA]</scope>
    <source>
        <strain evidence="6 8">110S</strain>
    </source>
</reference>
<dbReference type="InterPro" id="IPR039420">
    <property type="entry name" value="WalR-like"/>
</dbReference>
<evidence type="ECO:0000313" key="7">
    <source>
        <dbReference type="EMBL" id="KPL89123.1"/>
    </source>
</evidence>
<feature type="domain" description="HTH luxR-type" evidence="4">
    <location>
        <begin position="140"/>
        <end position="205"/>
    </location>
</feature>
<dbReference type="STRING" id="872965.SE16_00910"/>
<dbReference type="GO" id="GO:0000160">
    <property type="term" value="P:phosphorelay signal transduction system"/>
    <property type="evidence" value="ECO:0007669"/>
    <property type="project" value="InterPro"/>
</dbReference>
<dbReference type="Proteomes" id="UP000037784">
    <property type="component" value="Unassembled WGS sequence"/>
</dbReference>
<dbReference type="Proteomes" id="UP000050502">
    <property type="component" value="Unassembled WGS sequence"/>
</dbReference>
<evidence type="ECO:0000256" key="1">
    <source>
        <dbReference type="ARBA" id="ARBA00022553"/>
    </source>
</evidence>
<gene>
    <name evidence="6" type="ORF">ARMA_1575</name>
    <name evidence="7" type="ORF">SE16_00910</name>
</gene>
<dbReference type="Gene3D" id="3.40.50.2300">
    <property type="match status" value="1"/>
</dbReference>
<dbReference type="InterPro" id="IPR058245">
    <property type="entry name" value="NreC/VraR/RcsB-like_REC"/>
</dbReference>
<evidence type="ECO:0000313" key="8">
    <source>
        <dbReference type="Proteomes" id="UP000037784"/>
    </source>
</evidence>
<dbReference type="SUPFAM" id="SSF52172">
    <property type="entry name" value="CheY-like"/>
    <property type="match status" value="1"/>
</dbReference>
<dbReference type="InterPro" id="IPR000792">
    <property type="entry name" value="Tscrpt_reg_LuxR_C"/>
</dbReference>
<sequence>MSEQERIRVVLADDHALVLEGLVALLDRTPDIEVVETVTNGDELLAVLERQSVDVVVLDLEMPYHGFTALEEIRKRRLPVRVLVLTAFGDGESMQRAIELEAEGFALKTEPPRQTVMAIRQVAAGMLVYPRAAHRLMAQQRGHQTDLSQREWEVLEQVARGKTNAEIAAALYVSENTVRFHLKNIFEKLHVSNRTEAAAWYFEHRDRYKPIRR</sequence>
<dbReference type="EMBL" id="BBZA01000116">
    <property type="protein sequence ID" value="GAP63152.1"/>
    <property type="molecule type" value="Genomic_DNA"/>
</dbReference>
<evidence type="ECO:0000259" key="4">
    <source>
        <dbReference type="PROSITE" id="PS50043"/>
    </source>
</evidence>
<dbReference type="InterPro" id="IPR001789">
    <property type="entry name" value="Sig_transdc_resp-reg_receiver"/>
</dbReference>
<keyword evidence="8" id="KW-1185">Reference proteome</keyword>
<dbReference type="GO" id="GO:0003677">
    <property type="term" value="F:DNA binding"/>
    <property type="evidence" value="ECO:0007669"/>
    <property type="project" value="UniProtKB-KW"/>
</dbReference>
<dbReference type="CDD" id="cd06170">
    <property type="entry name" value="LuxR_C_like"/>
    <property type="match status" value="1"/>
</dbReference>
<name>A0A0M8K8X5_9CHLR</name>
<evidence type="ECO:0000313" key="6">
    <source>
        <dbReference type="EMBL" id="GAP63152.1"/>
    </source>
</evidence>
<feature type="modified residue" description="4-aspartylphosphate" evidence="3">
    <location>
        <position position="59"/>
    </location>
</feature>
<dbReference type="PROSITE" id="PS50043">
    <property type="entry name" value="HTH_LUXR_2"/>
    <property type="match status" value="1"/>
</dbReference>
<dbReference type="PROSITE" id="PS50110">
    <property type="entry name" value="RESPONSE_REGULATORY"/>
    <property type="match status" value="1"/>
</dbReference>
<dbReference type="AlphaFoldDB" id="A0A0M8K8X5"/>
<dbReference type="PANTHER" id="PTHR43214">
    <property type="entry name" value="TWO-COMPONENT RESPONSE REGULATOR"/>
    <property type="match status" value="1"/>
</dbReference>
<dbReference type="SMART" id="SM00421">
    <property type="entry name" value="HTH_LUXR"/>
    <property type="match status" value="1"/>
</dbReference>
<protein>
    <recommendedName>
        <fullName evidence="10">LuxR family transcriptional regulator</fullName>
    </recommendedName>
</protein>
<evidence type="ECO:0000256" key="2">
    <source>
        <dbReference type="ARBA" id="ARBA00023125"/>
    </source>
</evidence>
<dbReference type="PROSITE" id="PS00622">
    <property type="entry name" value="HTH_LUXR_1"/>
    <property type="match status" value="1"/>
</dbReference>
<dbReference type="SUPFAM" id="SSF46894">
    <property type="entry name" value="C-terminal effector domain of the bipartite response regulators"/>
    <property type="match status" value="1"/>
</dbReference>
<dbReference type="RefSeq" id="WP_054493027.1">
    <property type="nucleotide sequence ID" value="NZ_BBZA01000116.1"/>
</dbReference>
<dbReference type="Pfam" id="PF00072">
    <property type="entry name" value="Response_reg"/>
    <property type="match status" value="1"/>
</dbReference>
<keyword evidence="1 3" id="KW-0597">Phosphoprotein</keyword>
<dbReference type="OrthoDB" id="1662986at2"/>
<dbReference type="InterPro" id="IPR016032">
    <property type="entry name" value="Sig_transdc_resp-reg_C-effctor"/>
</dbReference>
<keyword evidence="2" id="KW-0238">DNA-binding</keyword>
<dbReference type="Pfam" id="PF00196">
    <property type="entry name" value="GerE"/>
    <property type="match status" value="1"/>
</dbReference>
<dbReference type="InterPro" id="IPR011006">
    <property type="entry name" value="CheY-like_superfamily"/>
</dbReference>
<comment type="caution">
    <text evidence="6">The sequence shown here is derived from an EMBL/GenBank/DDBJ whole genome shotgun (WGS) entry which is preliminary data.</text>
</comment>
<organism evidence="6 8">
    <name type="scientific">Ardenticatena maritima</name>
    <dbReference type="NCBI Taxonomy" id="872965"/>
    <lineage>
        <taxon>Bacteria</taxon>
        <taxon>Bacillati</taxon>
        <taxon>Chloroflexota</taxon>
        <taxon>Ardenticatenia</taxon>
        <taxon>Ardenticatenales</taxon>
        <taxon>Ardenticatenaceae</taxon>
        <taxon>Ardenticatena</taxon>
    </lineage>
</organism>
<evidence type="ECO:0000313" key="9">
    <source>
        <dbReference type="Proteomes" id="UP000050502"/>
    </source>
</evidence>
<dbReference type="InParanoid" id="A0A0M8K8X5"/>